<evidence type="ECO:0000313" key="3">
    <source>
        <dbReference type="Proteomes" id="UP000177197"/>
    </source>
</evidence>
<dbReference type="CDD" id="cd03794">
    <property type="entry name" value="GT4_WbuB-like"/>
    <property type="match status" value="1"/>
</dbReference>
<feature type="domain" description="Glycosyltransferase subfamily 4-like N-terminal" evidence="1">
    <location>
        <begin position="85"/>
        <end position="184"/>
    </location>
</feature>
<dbReference type="Gene3D" id="3.40.50.2000">
    <property type="entry name" value="Glycogen Phosphorylase B"/>
    <property type="match status" value="2"/>
</dbReference>
<dbReference type="PANTHER" id="PTHR12526">
    <property type="entry name" value="GLYCOSYLTRANSFERASE"/>
    <property type="match status" value="1"/>
</dbReference>
<evidence type="ECO:0000313" key="2">
    <source>
        <dbReference type="EMBL" id="OGD40485.1"/>
    </source>
</evidence>
<comment type="caution">
    <text evidence="2">The sequence shown here is derived from an EMBL/GenBank/DDBJ whole genome shotgun (WGS) entry which is preliminary data.</text>
</comment>
<dbReference type="Pfam" id="PF13692">
    <property type="entry name" value="Glyco_trans_1_4"/>
    <property type="match status" value="1"/>
</dbReference>
<dbReference type="AlphaFoldDB" id="A0A1F5CC95"/>
<reference evidence="2 3" key="1">
    <citation type="journal article" date="2016" name="Nat. Commun.">
        <title>Thousands of microbial genomes shed light on interconnected biogeochemical processes in an aquifer system.</title>
        <authorList>
            <person name="Anantharaman K."/>
            <person name="Brown C.T."/>
            <person name="Hug L.A."/>
            <person name="Sharon I."/>
            <person name="Castelle C.J."/>
            <person name="Probst A.J."/>
            <person name="Thomas B.C."/>
            <person name="Singh A."/>
            <person name="Wilkins M.J."/>
            <person name="Karaoz U."/>
            <person name="Brodie E.L."/>
            <person name="Williams K.H."/>
            <person name="Hubbard S.S."/>
            <person name="Banfield J.F."/>
        </authorList>
    </citation>
    <scope>NUCLEOTIDE SEQUENCE [LARGE SCALE GENOMIC DNA]</scope>
</reference>
<dbReference type="InterPro" id="IPR028098">
    <property type="entry name" value="Glyco_trans_4-like_N"/>
</dbReference>
<protein>
    <recommendedName>
        <fullName evidence="1">Glycosyltransferase subfamily 4-like N-terminal domain-containing protein</fullName>
    </recommendedName>
</protein>
<gene>
    <name evidence="2" type="ORF">A3I30_00770</name>
</gene>
<evidence type="ECO:0000259" key="1">
    <source>
        <dbReference type="Pfam" id="PF13439"/>
    </source>
</evidence>
<accession>A0A1F5CC95</accession>
<sequence>MNPTHNLHLIYIANSRIPTTKAHGFQIMKMCEAFSRASADVELWIPRRFNPIKDLPFRYYDMREVFDIKKLPVLDLIPLSKVLGPIANMVESVSFAFFVLLRLSKTHVDLIYSRDQFVLWFLSFFKNNIVHEVHSFPRNPRVYKRIWLRARKIVTITQGLKDLIARQGIDAAKIIVAPDGVDIELFNLICQSKEELRLELNLSKEEFFVGYVGKFKTLGMEKGIHTMIESLALLGRDIKMVFVGGEENEIKEYKALASRFNVLPRCVFIGYQPYSKAVRYIKAMDVLAIPFPDRPHYAFYASPLKLFEYMASGRPIIASDLPALREILNEKNGLFFRPESAEDFAKAIRMLKASNMLGYHLSQQALADVKNYTWKCRAGKILDFIGNKI</sequence>
<name>A0A1F5CC95_9BACT</name>
<dbReference type="SUPFAM" id="SSF53756">
    <property type="entry name" value="UDP-Glycosyltransferase/glycogen phosphorylase"/>
    <property type="match status" value="1"/>
</dbReference>
<dbReference type="EMBL" id="MEYV01000007">
    <property type="protein sequence ID" value="OGD40485.1"/>
    <property type="molecule type" value="Genomic_DNA"/>
</dbReference>
<dbReference type="Pfam" id="PF13439">
    <property type="entry name" value="Glyco_transf_4"/>
    <property type="match status" value="1"/>
</dbReference>
<proteinExistence type="predicted"/>
<dbReference type="Proteomes" id="UP000177197">
    <property type="component" value="Unassembled WGS sequence"/>
</dbReference>
<organism evidence="2 3">
    <name type="scientific">Candidatus Azambacteria bacterium RIFCSPLOWO2_02_FULL_44_14</name>
    <dbReference type="NCBI Taxonomy" id="1797306"/>
    <lineage>
        <taxon>Bacteria</taxon>
        <taxon>Candidatus Azamiibacteriota</taxon>
    </lineage>
</organism>